<keyword evidence="15" id="KW-0443">Lipid metabolism</keyword>
<dbReference type="GO" id="GO:0006313">
    <property type="term" value="P:DNA transposition"/>
    <property type="evidence" value="ECO:0007669"/>
    <property type="project" value="InterPro"/>
</dbReference>
<organism evidence="24 25">
    <name type="scientific">Lactuca sativa</name>
    <name type="common">Garden lettuce</name>
    <dbReference type="NCBI Taxonomy" id="4236"/>
    <lineage>
        <taxon>Eukaryota</taxon>
        <taxon>Viridiplantae</taxon>
        <taxon>Streptophyta</taxon>
        <taxon>Embryophyta</taxon>
        <taxon>Tracheophyta</taxon>
        <taxon>Spermatophyta</taxon>
        <taxon>Magnoliopsida</taxon>
        <taxon>eudicotyledons</taxon>
        <taxon>Gunneridae</taxon>
        <taxon>Pentapetalae</taxon>
        <taxon>asterids</taxon>
        <taxon>campanulids</taxon>
        <taxon>Asterales</taxon>
        <taxon>Asteraceae</taxon>
        <taxon>Cichorioideae</taxon>
        <taxon>Cichorieae</taxon>
        <taxon>Lactucinae</taxon>
        <taxon>Lactuca</taxon>
    </lineage>
</organism>
<comment type="cofactor">
    <cofactor evidence="21">
        <name>Fe(2+)</name>
        <dbReference type="ChEBI" id="CHEBI:29033"/>
    </cofactor>
    <text evidence="21">Binds 2 Fe(2+) ions per subunit.</text>
</comment>
<dbReference type="Pfam" id="PF04434">
    <property type="entry name" value="SWIM"/>
    <property type="match status" value="1"/>
</dbReference>
<dbReference type="PANTHER" id="PTHR31155:SF31">
    <property type="entry name" value="STEAROYL-[ACYL-CARRIER-PROTEIN] 9-DESATURASE 6, CHLOROPLASTIC"/>
    <property type="match status" value="1"/>
</dbReference>
<feature type="region of interest" description="Disordered" evidence="22">
    <location>
        <begin position="541"/>
        <end position="565"/>
    </location>
</feature>
<evidence type="ECO:0000256" key="18">
    <source>
        <dbReference type="ARBA" id="ARBA00023172"/>
    </source>
</evidence>
<accession>A0A9R1UJY7</accession>
<dbReference type="SMART" id="SM00575">
    <property type="entry name" value="ZnF_PMZ"/>
    <property type="match status" value="1"/>
</dbReference>
<dbReference type="SUPFAM" id="SSF47240">
    <property type="entry name" value="Ferritin-like"/>
    <property type="match status" value="1"/>
</dbReference>
<comment type="subcellular location">
    <subcellularLocation>
        <location evidence="1">Plastid</location>
        <location evidence="1">Chloroplast</location>
    </subcellularLocation>
</comment>
<feature type="compositionally biased region" description="Gly residues" evidence="22">
    <location>
        <begin position="1407"/>
        <end position="1417"/>
    </location>
</feature>
<dbReference type="Proteomes" id="UP000235145">
    <property type="component" value="Unassembled WGS sequence"/>
</dbReference>
<dbReference type="Pfam" id="PF26130">
    <property type="entry name" value="PB1-like"/>
    <property type="match status" value="1"/>
</dbReference>
<dbReference type="GO" id="GO:0045300">
    <property type="term" value="F:stearoyl-[ACP] desaturase activity"/>
    <property type="evidence" value="ECO:0000318"/>
    <property type="project" value="GO_Central"/>
</dbReference>
<keyword evidence="9 20" id="KW-0863">Zinc-finger</keyword>
<evidence type="ECO:0000313" key="25">
    <source>
        <dbReference type="Proteomes" id="UP000235145"/>
    </source>
</evidence>
<evidence type="ECO:0000256" key="16">
    <source>
        <dbReference type="ARBA" id="ARBA00023125"/>
    </source>
</evidence>
<dbReference type="EC" id="1.14.19.-" evidence="21"/>
<evidence type="ECO:0000256" key="22">
    <source>
        <dbReference type="SAM" id="MobiDB-lite"/>
    </source>
</evidence>
<evidence type="ECO:0000256" key="10">
    <source>
        <dbReference type="ARBA" id="ARBA00022832"/>
    </source>
</evidence>
<dbReference type="InterPro" id="IPR001207">
    <property type="entry name" value="Transposase_mutator"/>
</dbReference>
<evidence type="ECO:0000256" key="3">
    <source>
        <dbReference type="ARBA" id="ARBA00011738"/>
    </source>
</evidence>
<comment type="caution">
    <text evidence="24">The sequence shown here is derived from an EMBL/GenBank/DDBJ whole genome shotgun (WGS) entry which is preliminary data.</text>
</comment>
<dbReference type="CDD" id="cd01050">
    <property type="entry name" value="Acyl_ACP_Desat"/>
    <property type="match status" value="1"/>
</dbReference>
<dbReference type="PANTHER" id="PTHR31155">
    <property type="entry name" value="ACYL- ACYL-CARRIER-PROTEIN DESATURASE-RELATED"/>
    <property type="match status" value="1"/>
</dbReference>
<keyword evidence="10" id="KW-0276">Fatty acid metabolism</keyword>
<feature type="region of interest" description="Disordered" evidence="22">
    <location>
        <begin position="1396"/>
        <end position="1417"/>
    </location>
</feature>
<feature type="compositionally biased region" description="Basic residues" evidence="22">
    <location>
        <begin position="1356"/>
        <end position="1371"/>
    </location>
</feature>
<keyword evidence="14" id="KW-0408">Iron</keyword>
<evidence type="ECO:0000256" key="20">
    <source>
        <dbReference type="PROSITE-ProRule" id="PRU00325"/>
    </source>
</evidence>
<dbReference type="FunFam" id="1.10.620.20:FF:000002">
    <property type="entry name" value="Stearoyl-[acyl-carrier-protein] 9-desaturase, chloroplastic"/>
    <property type="match status" value="1"/>
</dbReference>
<evidence type="ECO:0000256" key="12">
    <source>
        <dbReference type="ARBA" id="ARBA00022946"/>
    </source>
</evidence>
<dbReference type="InterPro" id="IPR005067">
    <property type="entry name" value="Fatty_acid_desaturase-2"/>
</dbReference>
<dbReference type="GO" id="GO:0009507">
    <property type="term" value="C:chloroplast"/>
    <property type="evidence" value="ECO:0007669"/>
    <property type="project" value="UniProtKB-SubCell"/>
</dbReference>
<evidence type="ECO:0000256" key="6">
    <source>
        <dbReference type="ARBA" id="ARBA00022578"/>
    </source>
</evidence>
<gene>
    <name evidence="24" type="ORF">LSAT_V11C900487430</name>
</gene>
<evidence type="ECO:0000256" key="4">
    <source>
        <dbReference type="ARBA" id="ARBA00022516"/>
    </source>
</evidence>
<feature type="domain" description="SWIM-type" evidence="23">
    <location>
        <begin position="1273"/>
        <end position="1305"/>
    </location>
</feature>
<dbReference type="InterPro" id="IPR006564">
    <property type="entry name" value="Znf_PMZ"/>
</dbReference>
<feature type="region of interest" description="Disordered" evidence="22">
    <location>
        <begin position="1355"/>
        <end position="1382"/>
    </location>
</feature>
<evidence type="ECO:0000256" key="17">
    <source>
        <dbReference type="ARBA" id="ARBA00023160"/>
    </source>
</evidence>
<dbReference type="GO" id="GO:0008270">
    <property type="term" value="F:zinc ion binding"/>
    <property type="evidence" value="ECO:0007669"/>
    <property type="project" value="UniProtKB-KW"/>
</dbReference>
<keyword evidence="5 21" id="KW-0150">Chloroplast</keyword>
<evidence type="ECO:0000256" key="7">
    <source>
        <dbReference type="ARBA" id="ARBA00022640"/>
    </source>
</evidence>
<evidence type="ECO:0000259" key="23">
    <source>
        <dbReference type="PROSITE" id="PS50966"/>
    </source>
</evidence>
<evidence type="ECO:0000256" key="8">
    <source>
        <dbReference type="ARBA" id="ARBA00022723"/>
    </source>
</evidence>
<keyword evidence="16" id="KW-0238">DNA-binding</keyword>
<keyword evidence="8" id="KW-0479">Metal-binding</keyword>
<protein>
    <recommendedName>
        <fullName evidence="19 21">Acyl-[acyl-carrier-protein] desaturase</fullName>
        <ecNumber evidence="21">1.14.19.-</ecNumber>
    </recommendedName>
</protein>
<dbReference type="InterPro" id="IPR058594">
    <property type="entry name" value="PB1-like_dom_pln"/>
</dbReference>
<comment type="subunit">
    <text evidence="3 21">Homodimer.</text>
</comment>
<evidence type="ECO:0000256" key="5">
    <source>
        <dbReference type="ARBA" id="ARBA00022528"/>
    </source>
</evidence>
<evidence type="ECO:0000256" key="14">
    <source>
        <dbReference type="ARBA" id="ARBA00023004"/>
    </source>
</evidence>
<dbReference type="InterPro" id="IPR018289">
    <property type="entry name" value="MULE_transposase_dom"/>
</dbReference>
<evidence type="ECO:0000256" key="13">
    <source>
        <dbReference type="ARBA" id="ARBA00023002"/>
    </source>
</evidence>
<evidence type="ECO:0000256" key="11">
    <source>
        <dbReference type="ARBA" id="ARBA00022833"/>
    </source>
</evidence>
<dbReference type="InterPro" id="IPR007527">
    <property type="entry name" value="Znf_SWIM"/>
</dbReference>
<dbReference type="InterPro" id="IPR009078">
    <property type="entry name" value="Ferritin-like_SF"/>
</dbReference>
<dbReference type="Gene3D" id="1.10.620.20">
    <property type="entry name" value="Ribonucleotide Reductase, subunit A"/>
    <property type="match status" value="1"/>
</dbReference>
<keyword evidence="4 21" id="KW-0444">Lipid biosynthesis</keyword>
<dbReference type="Pfam" id="PF10551">
    <property type="entry name" value="MULE"/>
    <property type="match status" value="1"/>
</dbReference>
<keyword evidence="12" id="KW-0809">Transit peptide</keyword>
<comment type="similarity">
    <text evidence="2 21">Belongs to the fatty acid desaturase type 2 family.</text>
</comment>
<evidence type="ECO:0000256" key="15">
    <source>
        <dbReference type="ARBA" id="ARBA00023098"/>
    </source>
</evidence>
<keyword evidence="25" id="KW-1185">Reference proteome</keyword>
<evidence type="ECO:0000256" key="21">
    <source>
        <dbReference type="RuleBase" id="RU000582"/>
    </source>
</evidence>
<name>A0A9R1UJY7_LACSA</name>
<feature type="compositionally biased region" description="Acidic residues" evidence="22">
    <location>
        <begin position="707"/>
        <end position="718"/>
    </location>
</feature>
<dbReference type="GO" id="GO:0004803">
    <property type="term" value="F:transposase activity"/>
    <property type="evidence" value="ECO:0007669"/>
    <property type="project" value="InterPro"/>
</dbReference>
<evidence type="ECO:0000313" key="24">
    <source>
        <dbReference type="EMBL" id="KAJ0188534.1"/>
    </source>
</evidence>
<dbReference type="PROSITE" id="PS01007">
    <property type="entry name" value="TRANSPOSASE_MUTATOR"/>
    <property type="match status" value="1"/>
</dbReference>
<keyword evidence="13 21" id="KW-0560">Oxidoreductase</keyword>
<keyword evidence="6" id="KW-0815">Transposition</keyword>
<dbReference type="PROSITE" id="PS00574">
    <property type="entry name" value="FATTY_ACID_DESATUR_2"/>
    <property type="match status" value="1"/>
</dbReference>
<keyword evidence="18" id="KW-0233">DNA recombination</keyword>
<evidence type="ECO:0000256" key="2">
    <source>
        <dbReference type="ARBA" id="ARBA00008749"/>
    </source>
</evidence>
<dbReference type="GO" id="GO:0003677">
    <property type="term" value="F:DNA binding"/>
    <property type="evidence" value="ECO:0007669"/>
    <property type="project" value="UniProtKB-KW"/>
</dbReference>
<keyword evidence="17 21" id="KW-0275">Fatty acid biosynthesis</keyword>
<dbReference type="EMBL" id="NBSK02000009">
    <property type="protein sequence ID" value="KAJ0188534.1"/>
    <property type="molecule type" value="Genomic_DNA"/>
</dbReference>
<dbReference type="PROSITE" id="PS50966">
    <property type="entry name" value="ZF_SWIM"/>
    <property type="match status" value="1"/>
</dbReference>
<keyword evidence="11" id="KW-0862">Zinc</keyword>
<dbReference type="GO" id="GO:0006631">
    <property type="term" value="P:fatty acid metabolic process"/>
    <property type="evidence" value="ECO:0000318"/>
    <property type="project" value="GO_Central"/>
</dbReference>
<proteinExistence type="inferred from homology"/>
<evidence type="ECO:0000256" key="1">
    <source>
        <dbReference type="ARBA" id="ARBA00004229"/>
    </source>
</evidence>
<sequence length="1417" mass="160622">MVKRKSSLVLSPLPSYIPPLKHTTFRRICTPSAVAAPPLTTTLRRHQAVTHSMPPEKVDIFKSLESWAADSVLPLLKPVQHCWQPSEFLPVSSQPYDQFSDEVRALRDRTSELPDEYFVVLVGDMITEDALPTYQTMINTLDGVRDETGASANPWAMWTRQWTAEENRHGDLLRTYLYLSGRVDMNMIERTVQYLIGSGMDPGTENNPYLGFVYTSFQERATFVSHGNTARLAKERGDPVLARICGTIASDEKRHENAYVKIVEKLLEVDPTGAMLAIADMMRKKITMPAHLMYDGEDPSLFEHFSAVAQRLGVYTADDYADILEYLIGRWKLEKIQELTGEGRRAQEFVCGLAPRIRKLQERADERAKKMEPRGVKFSWIFNKEVMKQEQKLGFRVLSCRNCNGAINMVFSRKICNRYENYFTLKIHYSGVFTKAPGRKYVDGVVAYVDYVDTDLFSVHELDDMVRELGYKTEQTLYYHFCIPEYPLDYGLMSLGNDQDVLKMVSYVPKHTLIRVYIETGSYYKSPSKVVIEELEPDSVSPEMNRKKPCRREAGSCSRNLDLNKSMNPDYEQSQVLDVDEGHDYSKSILPFIRSQGKQSRVIQKEVVNHEIETQEEVITSAVETEEQLGTYHVQEPSCQADDGANTTTVDDYEPFVEDYSLYADYDAEFNVQTSFEKQPEVDYLEGMVSDDSGDAFYSESGHGSEDSGDDSDDSEYNVDESNIQFDVVDMSEFHNAVDVDEHGILNNHSKDDGIGVVDFDDELEVIATDDYQFAGFHEDDRKRLLKELSKSSTCSHGEVFKTKVDVKNYMNSHAVATRRSLYLAKNDKIRIRVKCKGVVSKPSTGVDSGGPSTRSRAKCKGKDVIANKGTCPWAVQISRANENQDWLVKTVQDEHKCLQTGAVKSCTSKYVANLIVQQIQSNPKIPVKALHEELCKKLEVGMSLQKVARAKSMAERIISGDYQVQYGFLRDYVLELLNTNPGTTVRIDVYPETSLSVTTRTFRRIYVCLGALKLGFKSGLRDFLGLDGTFMKGPYPGQVLTAVGLDSNNGIYLVAYAVVETESTSSWTWFLELLGEDLDLGPNSNFTFISDRQKGIIPAIEKVFPSAEHRFCLRHIQENMKKQWKGKDLSDQLWECGRATTVNHFNRVMDELKKINAEAHAWVSKIPANTWAKSHFSGRAHTNCLLNNLCEVFNSKLDEGRDKPIITCLEYIREYLMKRLCVVQKEIDKCEGLLTPTATTLFEKIKADASKYVAKYNGTGKYQVASTCQDQYVVNLNDQSCSCRFWEITGFPCRHDVCAIWDKIENGENAPHVDEWVHPCYRLSTWKAMYFNKIDPLNGRTMWPKSDCPFTLLPPKHKTQVGRSKKKRRRGVDEPNSQAGRLSRKYLAVTCSKCHNKGHNSRTCKGQGGSGEVGGG</sequence>
<dbReference type="InterPro" id="IPR005803">
    <property type="entry name" value="FADS-2_CS"/>
</dbReference>
<dbReference type="GO" id="GO:0006633">
    <property type="term" value="P:fatty acid biosynthetic process"/>
    <property type="evidence" value="ECO:0007669"/>
    <property type="project" value="UniProtKB-KW"/>
</dbReference>
<comment type="function">
    <text evidence="21">Introduction of a cis double bond between carbons of the acyl chain.</text>
</comment>
<dbReference type="InterPro" id="IPR012348">
    <property type="entry name" value="RNR-like"/>
</dbReference>
<feature type="region of interest" description="Disordered" evidence="22">
    <location>
        <begin position="688"/>
        <end position="718"/>
    </location>
</feature>
<dbReference type="Pfam" id="PF03405">
    <property type="entry name" value="FA_desaturase_2"/>
    <property type="match status" value="1"/>
</dbReference>
<evidence type="ECO:0000256" key="9">
    <source>
        <dbReference type="ARBA" id="ARBA00022771"/>
    </source>
</evidence>
<reference evidence="24 25" key="1">
    <citation type="journal article" date="2017" name="Nat. Commun.">
        <title>Genome assembly with in vitro proximity ligation data and whole-genome triplication in lettuce.</title>
        <authorList>
            <person name="Reyes-Chin-Wo S."/>
            <person name="Wang Z."/>
            <person name="Yang X."/>
            <person name="Kozik A."/>
            <person name="Arikit S."/>
            <person name="Song C."/>
            <person name="Xia L."/>
            <person name="Froenicke L."/>
            <person name="Lavelle D.O."/>
            <person name="Truco M.J."/>
            <person name="Xia R."/>
            <person name="Zhu S."/>
            <person name="Xu C."/>
            <person name="Xu H."/>
            <person name="Xu X."/>
            <person name="Cox K."/>
            <person name="Korf I."/>
            <person name="Meyers B.C."/>
            <person name="Michelmore R.W."/>
        </authorList>
    </citation>
    <scope>NUCLEOTIDE SEQUENCE [LARGE SCALE GENOMIC DNA]</scope>
    <source>
        <strain evidence="25">cv. Salinas</strain>
        <tissue evidence="24">Seedlings</tissue>
    </source>
</reference>
<keyword evidence="7" id="KW-0934">Plastid</keyword>
<evidence type="ECO:0000256" key="19">
    <source>
        <dbReference type="ARBA" id="ARBA00030374"/>
    </source>
</evidence>